<evidence type="ECO:0000256" key="5">
    <source>
        <dbReference type="ARBA" id="ARBA00023004"/>
    </source>
</evidence>
<name>A0ABQ6A7V9_9PROT</name>
<dbReference type="RefSeq" id="WP_284259418.1">
    <property type="nucleotide sequence ID" value="NZ_BSOS01000090.1"/>
</dbReference>
<dbReference type="SUPFAM" id="SSF55961">
    <property type="entry name" value="Bet v1-like"/>
    <property type="match status" value="1"/>
</dbReference>
<dbReference type="SUPFAM" id="SSF50022">
    <property type="entry name" value="ISP domain"/>
    <property type="match status" value="1"/>
</dbReference>
<dbReference type="CDD" id="cd03469">
    <property type="entry name" value="Rieske_RO_Alpha_N"/>
    <property type="match status" value="1"/>
</dbReference>
<dbReference type="InterPro" id="IPR001663">
    <property type="entry name" value="Rng_hydr_dOase-A"/>
</dbReference>
<evidence type="ECO:0000259" key="8">
    <source>
        <dbReference type="PROSITE" id="PS51296"/>
    </source>
</evidence>
<feature type="domain" description="Rieske" evidence="8">
    <location>
        <begin position="57"/>
        <end position="163"/>
    </location>
</feature>
<comment type="cofactor">
    <cofactor evidence="1">
        <name>Fe cation</name>
        <dbReference type="ChEBI" id="CHEBI:24875"/>
    </cofactor>
</comment>
<evidence type="ECO:0000256" key="1">
    <source>
        <dbReference type="ARBA" id="ARBA00001962"/>
    </source>
</evidence>
<accession>A0ABQ6A7V9</accession>
<organism evidence="9 10">
    <name type="scientific">Acidocella aquatica</name>
    <dbReference type="NCBI Taxonomy" id="1922313"/>
    <lineage>
        <taxon>Bacteria</taxon>
        <taxon>Pseudomonadati</taxon>
        <taxon>Pseudomonadota</taxon>
        <taxon>Alphaproteobacteria</taxon>
        <taxon>Acetobacterales</taxon>
        <taxon>Acidocellaceae</taxon>
        <taxon>Acidocella</taxon>
    </lineage>
</organism>
<proteinExistence type="predicted"/>
<keyword evidence="3" id="KW-0479">Metal-binding</keyword>
<evidence type="ECO:0000313" key="10">
    <source>
        <dbReference type="Proteomes" id="UP001156641"/>
    </source>
</evidence>
<dbReference type="InterPro" id="IPR015881">
    <property type="entry name" value="ARHD_Rieske_2Fe_2S"/>
</dbReference>
<dbReference type="Pfam" id="PF00355">
    <property type="entry name" value="Rieske"/>
    <property type="match status" value="1"/>
</dbReference>
<comment type="caution">
    <text evidence="9">The sequence shown here is derived from an EMBL/GenBank/DDBJ whole genome shotgun (WGS) entry which is preliminary data.</text>
</comment>
<evidence type="ECO:0000256" key="2">
    <source>
        <dbReference type="ARBA" id="ARBA00022714"/>
    </source>
</evidence>
<evidence type="ECO:0000256" key="6">
    <source>
        <dbReference type="ARBA" id="ARBA00023014"/>
    </source>
</evidence>
<reference evidence="10" key="1">
    <citation type="journal article" date="2019" name="Int. J. Syst. Evol. Microbiol.">
        <title>The Global Catalogue of Microorganisms (GCM) 10K type strain sequencing project: providing services to taxonomists for standard genome sequencing and annotation.</title>
        <authorList>
            <consortium name="The Broad Institute Genomics Platform"/>
            <consortium name="The Broad Institute Genome Sequencing Center for Infectious Disease"/>
            <person name="Wu L."/>
            <person name="Ma J."/>
        </authorList>
    </citation>
    <scope>NUCLEOTIDE SEQUENCE [LARGE SCALE GENOMIC DNA]</scope>
    <source>
        <strain evidence="10">NBRC 112502</strain>
    </source>
</reference>
<dbReference type="PRINTS" id="PR00090">
    <property type="entry name" value="RNGDIOXGNASE"/>
</dbReference>
<evidence type="ECO:0000313" key="9">
    <source>
        <dbReference type="EMBL" id="GLR68574.1"/>
    </source>
</evidence>
<dbReference type="CDD" id="cd08887">
    <property type="entry name" value="RHO_alpha_C_3"/>
    <property type="match status" value="1"/>
</dbReference>
<keyword evidence="6" id="KW-0411">Iron-sulfur</keyword>
<sequence>MSLIQAYGNAAEAMISYVDNHTTDLAGSVMPVPVKNYTDPEIFERELDLIFKRLPLLAALTIEMPKPGDFKTLSMVGKPVLLTRGKDGVARAFLNVCTHRGNKLAMEKTGNCSRFSCAYHAWTYSNDGRLLGIAERAKFGEVDTSTLNLTALPCQEVAGLIFVTLTPGVEMDMPAFLGGMLEDLEGQKFKDWYYVGSKEIEGANWKIAYDGYLEGYHFSAAHPKTIAPRSYTNIMHFDIFGPHMRVGYPTFSIGKLKDLPREEWGQHENDGYDFVRTLFPNVSIFVAPELTQIAQLLPGPTAAENRTVLHYLAKVAPVNEEEEARLQSFSQFIRDVVNEEDYMLGLKVQEGLASGALDHVVFGRNERGNQVFHKWVDYYLRNDPTAPRPNP</sequence>
<dbReference type="InterPro" id="IPR015879">
    <property type="entry name" value="Ring_hydroxy_dOase_asu_C_dom"/>
</dbReference>
<keyword evidence="4" id="KW-0560">Oxidoreductase</keyword>
<dbReference type="InterPro" id="IPR036922">
    <property type="entry name" value="Rieske_2Fe-2S_sf"/>
</dbReference>
<dbReference type="EMBL" id="BSOS01000090">
    <property type="protein sequence ID" value="GLR68574.1"/>
    <property type="molecule type" value="Genomic_DNA"/>
</dbReference>
<dbReference type="PROSITE" id="PS00570">
    <property type="entry name" value="RING_HYDROXYL_ALPHA"/>
    <property type="match status" value="1"/>
</dbReference>
<keyword evidence="7" id="KW-0520">NAD</keyword>
<protein>
    <submittedName>
        <fullName evidence="9">Ring-hydroxylating oxygenase subunit alpha</fullName>
    </submittedName>
</protein>
<dbReference type="Proteomes" id="UP001156641">
    <property type="component" value="Unassembled WGS sequence"/>
</dbReference>
<dbReference type="Pfam" id="PF00848">
    <property type="entry name" value="Ring_hydroxyl_A"/>
    <property type="match status" value="1"/>
</dbReference>
<dbReference type="PANTHER" id="PTHR43756">
    <property type="entry name" value="CHOLINE MONOOXYGENASE, CHLOROPLASTIC"/>
    <property type="match status" value="1"/>
</dbReference>
<keyword evidence="2" id="KW-0001">2Fe-2S</keyword>
<keyword evidence="10" id="KW-1185">Reference proteome</keyword>
<dbReference type="Gene3D" id="2.102.10.10">
    <property type="entry name" value="Rieske [2Fe-2S] iron-sulphur domain"/>
    <property type="match status" value="1"/>
</dbReference>
<dbReference type="PANTHER" id="PTHR43756:SF5">
    <property type="entry name" value="CHOLINE MONOOXYGENASE, CHLOROPLASTIC"/>
    <property type="match status" value="1"/>
</dbReference>
<gene>
    <name evidence="9" type="ORF">GCM10010909_32550</name>
</gene>
<evidence type="ECO:0000256" key="4">
    <source>
        <dbReference type="ARBA" id="ARBA00023002"/>
    </source>
</evidence>
<evidence type="ECO:0000256" key="7">
    <source>
        <dbReference type="ARBA" id="ARBA00023027"/>
    </source>
</evidence>
<dbReference type="InterPro" id="IPR017941">
    <property type="entry name" value="Rieske_2Fe-2S"/>
</dbReference>
<dbReference type="Gene3D" id="3.90.380.10">
    <property type="entry name" value="Naphthalene 1,2-dioxygenase Alpha Subunit, Chain A, domain 1"/>
    <property type="match status" value="2"/>
</dbReference>
<keyword evidence="5" id="KW-0408">Iron</keyword>
<dbReference type="PROSITE" id="PS51296">
    <property type="entry name" value="RIESKE"/>
    <property type="match status" value="1"/>
</dbReference>
<evidence type="ECO:0000256" key="3">
    <source>
        <dbReference type="ARBA" id="ARBA00022723"/>
    </source>
</evidence>